<reference evidence="1" key="1">
    <citation type="submission" date="2021-01" db="EMBL/GenBank/DDBJ databases">
        <authorList>
            <person name="Sun Q."/>
        </authorList>
    </citation>
    <scope>NUCLEOTIDE SEQUENCE</scope>
    <source>
        <strain evidence="1">YIM B02566</strain>
    </source>
</reference>
<comment type="caution">
    <text evidence="1">The sequence shown here is derived from an EMBL/GenBank/DDBJ whole genome shotgun (WGS) entry which is preliminary data.</text>
</comment>
<dbReference type="Proteomes" id="UP000616151">
    <property type="component" value="Unassembled WGS sequence"/>
</dbReference>
<keyword evidence="2" id="KW-1185">Reference proteome</keyword>
<evidence type="ECO:0000313" key="1">
    <source>
        <dbReference type="EMBL" id="MBK1868606.1"/>
    </source>
</evidence>
<accession>A0ACC5R7F5</accession>
<organism evidence="1 2">
    <name type="scientific">Taklimakanibacter albus</name>
    <dbReference type="NCBI Taxonomy" id="2800327"/>
    <lineage>
        <taxon>Bacteria</taxon>
        <taxon>Pseudomonadati</taxon>
        <taxon>Pseudomonadota</taxon>
        <taxon>Alphaproteobacteria</taxon>
        <taxon>Hyphomicrobiales</taxon>
        <taxon>Aestuariivirgaceae</taxon>
        <taxon>Taklimakanibacter</taxon>
    </lineage>
</organism>
<sequence length="155" mass="16977">MAHLHTARVLWESNTPDFVKNTYSRAHHWSFDGGQTVLASSSPSVVRVPFSDPAGIDPEEALVAAISSCHMLTFLYYAAKGGFTVARYEDNAEGLMGKNAHGRIAITRCTLKPNVTFTGKAPTRAELDHLHHVAHEECFIANSVTTEIICEPQNV</sequence>
<proteinExistence type="predicted"/>
<gene>
    <name evidence="1" type="ORF">JHL16_19785</name>
</gene>
<dbReference type="EMBL" id="JAENHL010000007">
    <property type="protein sequence ID" value="MBK1868606.1"/>
    <property type="molecule type" value="Genomic_DNA"/>
</dbReference>
<protein>
    <submittedName>
        <fullName evidence="1">OsmC family protein</fullName>
    </submittedName>
</protein>
<evidence type="ECO:0000313" key="2">
    <source>
        <dbReference type="Proteomes" id="UP000616151"/>
    </source>
</evidence>
<name>A0ACC5R7F5_9HYPH</name>